<name>A0A6J4RME4_9ACTN</name>
<feature type="non-terminal residue" evidence="1">
    <location>
        <position position="1"/>
    </location>
</feature>
<keyword evidence="1" id="KW-0418">Kinase</keyword>
<keyword evidence="1" id="KW-0808">Transferase</keyword>
<gene>
    <name evidence="1" type="ORF">AVDCRST_MAG05-1021</name>
</gene>
<organism evidence="1">
    <name type="scientific">uncultured Rubrobacteraceae bacterium</name>
    <dbReference type="NCBI Taxonomy" id="349277"/>
    <lineage>
        <taxon>Bacteria</taxon>
        <taxon>Bacillati</taxon>
        <taxon>Actinomycetota</taxon>
        <taxon>Rubrobacteria</taxon>
        <taxon>Rubrobacterales</taxon>
        <taxon>Rubrobacteraceae</taxon>
        <taxon>environmental samples</taxon>
    </lineage>
</organism>
<feature type="non-terminal residue" evidence="1">
    <location>
        <position position="29"/>
    </location>
</feature>
<dbReference type="EMBL" id="CADCVM010000114">
    <property type="protein sequence ID" value="CAA9477118.1"/>
    <property type="molecule type" value="Genomic_DNA"/>
</dbReference>
<dbReference type="AlphaFoldDB" id="A0A6J4RME4"/>
<reference evidence="1" key="1">
    <citation type="submission" date="2020-02" db="EMBL/GenBank/DDBJ databases">
        <authorList>
            <person name="Meier V. D."/>
        </authorList>
    </citation>
    <scope>NUCLEOTIDE SEQUENCE</scope>
    <source>
        <strain evidence="1">AVDCRST_MAG05</strain>
    </source>
</reference>
<dbReference type="GO" id="GO:0008478">
    <property type="term" value="F:pyridoxal kinase activity"/>
    <property type="evidence" value="ECO:0007669"/>
    <property type="project" value="UniProtKB-EC"/>
</dbReference>
<protein>
    <submittedName>
        <fullName evidence="1">Pyridoxal kinase</fullName>
        <ecNumber evidence="1">2.7.1.35</ecNumber>
    </submittedName>
</protein>
<accession>A0A6J4RME4</accession>
<dbReference type="EC" id="2.7.1.35" evidence="1"/>
<sequence length="29" mass="3324">EHPFDTVVGGLRARLQQRVRLPAAEEHKL</sequence>
<evidence type="ECO:0000313" key="1">
    <source>
        <dbReference type="EMBL" id="CAA9477118.1"/>
    </source>
</evidence>
<proteinExistence type="predicted"/>